<evidence type="ECO:0000256" key="3">
    <source>
        <dbReference type="ARBA" id="ARBA00006462"/>
    </source>
</evidence>
<evidence type="ECO:0000256" key="2">
    <source>
        <dbReference type="ARBA" id="ARBA00004922"/>
    </source>
</evidence>
<gene>
    <name evidence="14" type="ORF">BCR44DRAFT_1430228</name>
</gene>
<dbReference type="EC" id="2.4.1.122" evidence="4"/>
<evidence type="ECO:0000256" key="9">
    <source>
        <dbReference type="ARBA" id="ARBA00022968"/>
    </source>
</evidence>
<keyword evidence="15" id="KW-1185">Reference proteome</keyword>
<dbReference type="STRING" id="765915.A0A1Y2HS76"/>
<keyword evidence="6" id="KW-0808">Transferase</keyword>
<protein>
    <recommendedName>
        <fullName evidence="4">N-acetylgalactosaminide beta-1,3-galactosyltransferase</fullName>
        <ecNumber evidence="4">2.4.1.122</ecNumber>
    </recommendedName>
</protein>
<evidence type="ECO:0000256" key="7">
    <source>
        <dbReference type="ARBA" id="ARBA00022692"/>
    </source>
</evidence>
<dbReference type="InterPro" id="IPR026050">
    <property type="entry name" value="C1GALT1/C1GALT1_chp1"/>
</dbReference>
<dbReference type="GO" id="GO:0000166">
    <property type="term" value="F:nucleotide binding"/>
    <property type="evidence" value="ECO:0007669"/>
    <property type="project" value="UniProtKB-KW"/>
</dbReference>
<dbReference type="SUPFAM" id="SSF57414">
    <property type="entry name" value="Hairpin loop containing domain-like"/>
    <property type="match status" value="1"/>
</dbReference>
<comment type="pathway">
    <text evidence="2">Protein modification; protein glycosylation.</text>
</comment>
<comment type="similarity">
    <text evidence="3">Belongs to the glycosyltransferase 31 family. Beta3-Gal-T subfamily.</text>
</comment>
<evidence type="ECO:0000256" key="10">
    <source>
        <dbReference type="ARBA" id="ARBA00022989"/>
    </source>
</evidence>
<evidence type="ECO:0000313" key="14">
    <source>
        <dbReference type="EMBL" id="ORZ37435.1"/>
    </source>
</evidence>
<proteinExistence type="inferred from homology"/>
<evidence type="ECO:0000259" key="13">
    <source>
        <dbReference type="Pfam" id="PF02434"/>
    </source>
</evidence>
<dbReference type="GO" id="GO:0016263">
    <property type="term" value="F:glycoprotein-N-acetylgalactosamine 3-beta-galactosyltransferase activity"/>
    <property type="evidence" value="ECO:0007669"/>
    <property type="project" value="UniProtKB-EC"/>
</dbReference>
<dbReference type="OrthoDB" id="414175at2759"/>
<keyword evidence="7" id="KW-0812">Transmembrane</keyword>
<feature type="domain" description="Fringe-like glycosyltransferase" evidence="13">
    <location>
        <begin position="37"/>
        <end position="166"/>
    </location>
</feature>
<dbReference type="PANTHER" id="PTHR23033:SF47">
    <property type="entry name" value="APPLE DOMAIN-CONTAINING PROTEIN-RELATED"/>
    <property type="match status" value="1"/>
</dbReference>
<evidence type="ECO:0000259" key="12">
    <source>
        <dbReference type="Pfam" id="PF00024"/>
    </source>
</evidence>
<keyword evidence="8" id="KW-0547">Nucleotide-binding</keyword>
<feature type="domain" description="Apple" evidence="12">
    <location>
        <begin position="243"/>
        <end position="272"/>
    </location>
</feature>
<evidence type="ECO:0000256" key="4">
    <source>
        <dbReference type="ARBA" id="ARBA00012557"/>
    </source>
</evidence>
<evidence type="ECO:0000256" key="8">
    <source>
        <dbReference type="ARBA" id="ARBA00022741"/>
    </source>
</evidence>
<keyword evidence="10" id="KW-1133">Transmembrane helix</keyword>
<dbReference type="Gene3D" id="3.90.550.50">
    <property type="match status" value="1"/>
</dbReference>
<dbReference type="Gene3D" id="3.50.4.10">
    <property type="entry name" value="Hepatocyte Growth Factor"/>
    <property type="match status" value="1"/>
</dbReference>
<dbReference type="Pfam" id="PF02434">
    <property type="entry name" value="Fringe"/>
    <property type="match status" value="1"/>
</dbReference>
<evidence type="ECO:0000256" key="6">
    <source>
        <dbReference type="ARBA" id="ARBA00022679"/>
    </source>
</evidence>
<reference evidence="14 15" key="1">
    <citation type="submission" date="2016-07" db="EMBL/GenBank/DDBJ databases">
        <title>Pervasive Adenine N6-methylation of Active Genes in Fungi.</title>
        <authorList>
            <consortium name="DOE Joint Genome Institute"/>
            <person name="Mondo S.J."/>
            <person name="Dannebaum R.O."/>
            <person name="Kuo R.C."/>
            <person name="Labutti K."/>
            <person name="Haridas S."/>
            <person name="Kuo A."/>
            <person name="Salamov A."/>
            <person name="Ahrendt S.R."/>
            <person name="Lipzen A."/>
            <person name="Sullivan W."/>
            <person name="Andreopoulos W.B."/>
            <person name="Clum A."/>
            <person name="Lindquist E."/>
            <person name="Daum C."/>
            <person name="Ramamoorthy G.K."/>
            <person name="Gryganskyi A."/>
            <person name="Culley D."/>
            <person name="Magnuson J.K."/>
            <person name="James T.Y."/>
            <person name="O'Malley M.A."/>
            <person name="Stajich J.E."/>
            <person name="Spatafora J.W."/>
            <person name="Visel A."/>
            <person name="Grigoriev I.V."/>
        </authorList>
    </citation>
    <scope>NUCLEOTIDE SEQUENCE [LARGE SCALE GENOMIC DNA]</scope>
    <source>
        <strain evidence="14 15">PL171</strain>
    </source>
</reference>
<keyword evidence="9" id="KW-0735">Signal-anchor</keyword>
<accession>A0A1Y2HS76</accession>
<evidence type="ECO:0000256" key="1">
    <source>
        <dbReference type="ARBA" id="ARBA00004606"/>
    </source>
</evidence>
<comment type="caution">
    <text evidence="14">The sequence shown here is derived from an EMBL/GenBank/DDBJ whole genome shotgun (WGS) entry which is preliminary data.</text>
</comment>
<dbReference type="GO" id="GO:0016020">
    <property type="term" value="C:membrane"/>
    <property type="evidence" value="ECO:0007669"/>
    <property type="project" value="UniProtKB-SubCell"/>
</dbReference>
<dbReference type="InterPro" id="IPR003609">
    <property type="entry name" value="Pan_app"/>
</dbReference>
<keyword evidence="11" id="KW-0472">Membrane</keyword>
<comment type="subcellular location">
    <subcellularLocation>
        <location evidence="1">Membrane</location>
        <topology evidence="1">Single-pass type II membrane protein</topology>
    </subcellularLocation>
</comment>
<sequence length="299" mass="33898">MPSPLLEKRRIEDTQGWKDDAVKFLPAIGLLHRTFPDADWYIIADDDIYFFTENLHHTLSKFNPTDVHYMGIPTLFVGCDGVQKFGEGPAFAHGGSGILMSKAAVAKVLTVLDKCIVKYHTCWAGDITVALCMRDFRYPHNPCIRPITFHHLKPDVMEQVHLATQVARARLQDMEYVWDKVTHRTHAHLYHTPAGSTTPELVARTSPHYAPHTDPDDPIVHIDKMRNSDAYHEFVAGEGPKALAECRNKCIDDKKCRSWDFNPADRKCRLMEPVPRLEDRDGGITGIVKGRFTCSAYSM</sequence>
<dbReference type="PANTHER" id="PTHR23033">
    <property type="entry name" value="BETA1,3-GALACTOSYLTRANSFERASE"/>
    <property type="match status" value="1"/>
</dbReference>
<dbReference type="Pfam" id="PF00024">
    <property type="entry name" value="PAN_1"/>
    <property type="match status" value="1"/>
</dbReference>
<evidence type="ECO:0000256" key="5">
    <source>
        <dbReference type="ARBA" id="ARBA00022676"/>
    </source>
</evidence>
<evidence type="ECO:0000256" key="11">
    <source>
        <dbReference type="ARBA" id="ARBA00023136"/>
    </source>
</evidence>
<organism evidence="14 15">
    <name type="scientific">Catenaria anguillulae PL171</name>
    <dbReference type="NCBI Taxonomy" id="765915"/>
    <lineage>
        <taxon>Eukaryota</taxon>
        <taxon>Fungi</taxon>
        <taxon>Fungi incertae sedis</taxon>
        <taxon>Blastocladiomycota</taxon>
        <taxon>Blastocladiomycetes</taxon>
        <taxon>Blastocladiales</taxon>
        <taxon>Catenariaceae</taxon>
        <taxon>Catenaria</taxon>
    </lineage>
</organism>
<dbReference type="AlphaFoldDB" id="A0A1Y2HS76"/>
<dbReference type="InterPro" id="IPR003378">
    <property type="entry name" value="Fringe-like_glycosylTrfase"/>
</dbReference>
<keyword evidence="5" id="KW-0328">Glycosyltransferase</keyword>
<dbReference type="Proteomes" id="UP000193411">
    <property type="component" value="Unassembled WGS sequence"/>
</dbReference>
<evidence type="ECO:0000313" key="15">
    <source>
        <dbReference type="Proteomes" id="UP000193411"/>
    </source>
</evidence>
<dbReference type="EMBL" id="MCFL01000012">
    <property type="protein sequence ID" value="ORZ37435.1"/>
    <property type="molecule type" value="Genomic_DNA"/>
</dbReference>
<name>A0A1Y2HS76_9FUNG</name>